<keyword evidence="2" id="KW-1185">Reference proteome</keyword>
<accession>A0A0E3T914</accession>
<reference evidence="1 2" key="1">
    <citation type="journal article" date="2015" name="Genome Announc.">
        <title>Complete Genome Sequence of Enterococcus Bacteriophage EFLK1.</title>
        <authorList>
            <person name="Khalifa L."/>
            <person name="Coppenhagen-Glazer S."/>
            <person name="Shlezinger M."/>
            <person name="Kott-Gutkowski M."/>
            <person name="Adini O."/>
            <person name="Beyth N."/>
            <person name="Hazan R."/>
        </authorList>
    </citation>
    <scope>NUCLEOTIDE SEQUENCE [LARGE SCALE GENOMIC DNA]</scope>
</reference>
<protein>
    <submittedName>
        <fullName evidence="1">Uncharacterized protein</fullName>
    </submittedName>
</protein>
<evidence type="ECO:0000313" key="1">
    <source>
        <dbReference type="EMBL" id="AKC04972.1"/>
    </source>
</evidence>
<dbReference type="RefSeq" id="YP_009219703.1">
    <property type="nucleotide sequence ID" value="NC_029026.1"/>
</dbReference>
<sequence>MIRKQLLFELEVEVDEPMVGRNGYRTVMQTTRLYAYSLDDAYHAFRENHRYIIKSIKEVEEEINDEIKLSMVSEI</sequence>
<dbReference type="Proteomes" id="UP000033340">
    <property type="component" value="Segment"/>
</dbReference>
<evidence type="ECO:0000313" key="2">
    <source>
        <dbReference type="Proteomes" id="UP000033340"/>
    </source>
</evidence>
<organism evidence="1 2">
    <name type="scientific">Enterococcus phage EFLK1</name>
    <dbReference type="NCBI Taxonomy" id="1640885"/>
    <lineage>
        <taxon>Viruses</taxon>
        <taxon>Duplodnaviria</taxon>
        <taxon>Heunggongvirae</taxon>
        <taxon>Uroviricota</taxon>
        <taxon>Caudoviricetes</taxon>
        <taxon>Herelleviridae</taxon>
        <taxon>Brockvirinae</taxon>
        <taxon>Kochikohdavirus</taxon>
        <taxon>Kochikohdavirus EFLK1</taxon>
    </lineage>
</organism>
<dbReference type="EMBL" id="KR049063">
    <property type="protein sequence ID" value="AKC04972.1"/>
    <property type="molecule type" value="Genomic_DNA"/>
</dbReference>
<dbReference type="KEGG" id="vg:26645807"/>
<name>A0A0E3T914_9CAUD</name>
<proteinExistence type="predicted"/>
<dbReference type="GeneID" id="26645807"/>
<reference evidence="2" key="2">
    <citation type="submission" date="2015-03" db="EMBL/GenBank/DDBJ databases">
        <title>Additive effect of two phages aimed for phage therapy.</title>
        <authorList>
            <person name="Khalifa L."/>
            <person name="Beyth N."/>
            <person name="Hazan R."/>
        </authorList>
    </citation>
    <scope>NUCLEOTIDE SEQUENCE [LARGE SCALE GENOMIC DNA]</scope>
</reference>